<evidence type="ECO:0000259" key="4">
    <source>
        <dbReference type="Pfam" id="PF21346"/>
    </source>
</evidence>
<feature type="region of interest" description="Disordered" evidence="1">
    <location>
        <begin position="334"/>
        <end position="353"/>
    </location>
</feature>
<evidence type="ECO:0000313" key="5">
    <source>
        <dbReference type="EMBL" id="SHG01722.1"/>
    </source>
</evidence>
<feature type="signal peptide" evidence="2">
    <location>
        <begin position="1"/>
        <end position="23"/>
    </location>
</feature>
<feature type="domain" description="PcRGLX/YetA-like C-terminal alpha/alpha toroid" evidence="4">
    <location>
        <begin position="479"/>
        <end position="589"/>
    </location>
</feature>
<dbReference type="STRING" id="288992.SAMN04488522_104168"/>
<feature type="domain" description="PcRGLX/YetA-like central beta-sandwich" evidence="3">
    <location>
        <begin position="375"/>
        <end position="430"/>
    </location>
</feature>
<evidence type="ECO:0000256" key="2">
    <source>
        <dbReference type="SAM" id="SignalP"/>
    </source>
</evidence>
<keyword evidence="6" id="KW-1185">Reference proteome</keyword>
<name>A0A1M5GE29_9SPHI</name>
<dbReference type="InterPro" id="IPR048330">
    <property type="entry name" value="PcRGLX/YetA_2nd"/>
</dbReference>
<dbReference type="InterPro" id="IPR008928">
    <property type="entry name" value="6-hairpin_glycosidase_sf"/>
</dbReference>
<feature type="chain" id="PRO_5013087254" evidence="2">
    <location>
        <begin position="24"/>
        <end position="881"/>
    </location>
</feature>
<gene>
    <name evidence="5" type="ORF">SAMN04488522_104168</name>
</gene>
<feature type="domain" description="PcRGLX/YetA-like central beta-sandwich" evidence="3">
    <location>
        <begin position="127"/>
        <end position="256"/>
    </location>
</feature>
<dbReference type="PANTHER" id="PTHR40081">
    <property type="entry name" value="CONCANAVALIN A-LIKE LECTIN/GLUCANASE"/>
    <property type="match status" value="1"/>
</dbReference>
<proteinExistence type="predicted"/>
<evidence type="ECO:0000256" key="1">
    <source>
        <dbReference type="SAM" id="MobiDB-lite"/>
    </source>
</evidence>
<dbReference type="InterPro" id="IPR045793">
    <property type="entry name" value="PcRGLX/YetA-like"/>
</dbReference>
<sequence length="881" mass="100962">MKKLNLLLLVLFLCMISYSEAIAVEYVPIKVEKHVQGAPITLGIPIPNGALYSPDQVRLLNKKGKEIPSQITEVNNWMPLNNSIKWIWVFFFADADDSYMLEYGKDVKREDFKGDRVIIRNVQPMGSYTEVSTGPLNFKIKKDKGGFFEVVRLDTDKNGFDDKDIIAQGDKDRGSFLDLLDQEGLDPSKAIITRSVIEKGSGPLHGIIRLEGEYLYSRKDNNAAPFVLRIHVYAGKSYVKVLHTLTYTGVPDQHQVQKGEHARIATQSKDIVSEEESNDKGWSKPNDQIAGTGFSLNYKLNGAISYKVGYKDGKWWENPKEKIYEFTEQGTKNTSLFQTGPKPNKVAPVPESSQTTRIEGFSASLSTDKKEQLKTAKASGWMDISDKKWGIGIGIRYFFEEYPKELQVLGATQTATAYLWSPQAGPMSFARDSNAPDDGILGNFAQGLAKTSELVYYFHEASASTASVQQSLNYILDPAVAHASPETYANSKVFGSFSPKGNDFPEYERGMDYKYDWVLFNQNWAPWYGMFEFGDYKNYYINNKWEMWANNEPAQDYMLWMHFMRTGEAKYFNAAQATSRHTMDVDNIHWPKKPVYYGDTNPVLDYLQHKEMPDSTSPYLGIGKRHGDQHWTAVLSAHVWVQGWLADYFLAADHRGLDIARQTADTYIKRIWGDHDLMGRRLYLSVWNMTEVYDATKEEKYLTDLQDRVKHMLYLQNSTEQNNSLVIDRYGYSQVYASQGLRKYYQISGDENVKAALIRHARSVRDNEPVSYFMESYLSSIHSLLLGYEFTKDKTYLNKALERAEVLKTEASPIKFDDSATQKQLAETLLKVSHLPQDPEKEYAEWDVRNALRVFGWTHAYNVPYLLYWLRNEDQKKTAKK</sequence>
<dbReference type="Proteomes" id="UP000184287">
    <property type="component" value="Unassembled WGS sequence"/>
</dbReference>
<dbReference type="RefSeq" id="WP_073232899.1">
    <property type="nucleotide sequence ID" value="NZ_FQUQ01000004.1"/>
</dbReference>
<dbReference type="AlphaFoldDB" id="A0A1M5GE29"/>
<protein>
    <submittedName>
        <fullName evidence="5">Uncharacterized protein</fullName>
    </submittedName>
</protein>
<accession>A0A1M5GE29</accession>
<dbReference type="Pfam" id="PF21346">
    <property type="entry name" value="PcRGLX_3rd"/>
    <property type="match status" value="1"/>
</dbReference>
<keyword evidence="2" id="KW-0732">Signal</keyword>
<dbReference type="OrthoDB" id="262615at2"/>
<dbReference type="PANTHER" id="PTHR40081:SF1">
    <property type="entry name" value="TAT PATHWAY SIGNAL SEQUENCE DOMAIN PROTEIN"/>
    <property type="match status" value="1"/>
</dbReference>
<dbReference type="InterPro" id="IPR048331">
    <property type="entry name" value="PcRGLX/YetA_3rd"/>
</dbReference>
<dbReference type="EMBL" id="FQUQ01000004">
    <property type="protein sequence ID" value="SHG01722.1"/>
    <property type="molecule type" value="Genomic_DNA"/>
</dbReference>
<organism evidence="5 6">
    <name type="scientific">Pedobacter caeni</name>
    <dbReference type="NCBI Taxonomy" id="288992"/>
    <lineage>
        <taxon>Bacteria</taxon>
        <taxon>Pseudomonadati</taxon>
        <taxon>Bacteroidota</taxon>
        <taxon>Sphingobacteriia</taxon>
        <taxon>Sphingobacteriales</taxon>
        <taxon>Sphingobacteriaceae</taxon>
        <taxon>Pedobacter</taxon>
    </lineage>
</organism>
<dbReference type="GO" id="GO:0005975">
    <property type="term" value="P:carbohydrate metabolic process"/>
    <property type="evidence" value="ECO:0007669"/>
    <property type="project" value="InterPro"/>
</dbReference>
<dbReference type="SUPFAM" id="SSF48208">
    <property type="entry name" value="Six-hairpin glycosidases"/>
    <property type="match status" value="1"/>
</dbReference>
<reference evidence="6" key="1">
    <citation type="submission" date="2016-11" db="EMBL/GenBank/DDBJ databases">
        <authorList>
            <person name="Varghese N."/>
            <person name="Submissions S."/>
        </authorList>
    </citation>
    <scope>NUCLEOTIDE SEQUENCE [LARGE SCALE GENOMIC DNA]</scope>
    <source>
        <strain evidence="6">DSM 16990</strain>
    </source>
</reference>
<evidence type="ECO:0000313" key="6">
    <source>
        <dbReference type="Proteomes" id="UP000184287"/>
    </source>
</evidence>
<dbReference type="Pfam" id="PF21345">
    <property type="entry name" value="PcRGLX_2nd"/>
    <property type="match status" value="2"/>
</dbReference>
<evidence type="ECO:0000259" key="3">
    <source>
        <dbReference type="Pfam" id="PF21345"/>
    </source>
</evidence>